<dbReference type="EMBL" id="NKQK01000017">
    <property type="protein sequence ID" value="PSS06146.1"/>
    <property type="molecule type" value="Genomic_DNA"/>
</dbReference>
<dbReference type="OMA" id="RTWANPI"/>
<dbReference type="FunCoup" id="A0A2R6QDE2">
    <property type="interactions" value="1448"/>
</dbReference>
<gene>
    <name evidence="2" type="ORF">CEY00_Acc19419</name>
</gene>
<dbReference type="OrthoDB" id="670923at2759"/>
<feature type="compositionally biased region" description="Polar residues" evidence="1">
    <location>
        <begin position="37"/>
        <end position="49"/>
    </location>
</feature>
<dbReference type="PANTHER" id="PTHR36405:SF1">
    <property type="entry name" value="OS07G0520600 PROTEIN"/>
    <property type="match status" value="1"/>
</dbReference>
<dbReference type="InParanoid" id="A0A2R6QDE2"/>
<dbReference type="PANTHER" id="PTHR36405">
    <property type="entry name" value="BNAA10G09140D PROTEIN"/>
    <property type="match status" value="1"/>
</dbReference>
<dbReference type="Proteomes" id="UP000241394">
    <property type="component" value="Chromosome LG17"/>
</dbReference>
<feature type="compositionally biased region" description="Low complexity" evidence="1">
    <location>
        <begin position="50"/>
        <end position="62"/>
    </location>
</feature>
<name>A0A2R6QDE2_ACTCC</name>
<comment type="caution">
    <text evidence="2">The sequence shown here is derived from an EMBL/GenBank/DDBJ whole genome shotgun (WGS) entry which is preliminary data.</text>
</comment>
<dbReference type="Gramene" id="PSS06146">
    <property type="protein sequence ID" value="PSS06146"/>
    <property type="gene ID" value="CEY00_Acc19419"/>
</dbReference>
<evidence type="ECO:0000256" key="1">
    <source>
        <dbReference type="SAM" id="MobiDB-lite"/>
    </source>
</evidence>
<reference evidence="3" key="2">
    <citation type="journal article" date="2018" name="BMC Genomics">
        <title>A manually annotated Actinidia chinensis var. chinensis (kiwifruit) genome highlights the challenges associated with draft genomes and gene prediction in plants.</title>
        <authorList>
            <person name="Pilkington S.M."/>
            <person name="Crowhurst R."/>
            <person name="Hilario E."/>
            <person name="Nardozza S."/>
            <person name="Fraser L."/>
            <person name="Peng Y."/>
            <person name="Gunaseelan K."/>
            <person name="Simpson R."/>
            <person name="Tahir J."/>
            <person name="Deroles S.C."/>
            <person name="Templeton K."/>
            <person name="Luo Z."/>
            <person name="Davy M."/>
            <person name="Cheng C."/>
            <person name="McNeilage M."/>
            <person name="Scaglione D."/>
            <person name="Liu Y."/>
            <person name="Zhang Q."/>
            <person name="Datson P."/>
            <person name="De Silva N."/>
            <person name="Gardiner S.E."/>
            <person name="Bassett H."/>
            <person name="Chagne D."/>
            <person name="McCallum J."/>
            <person name="Dzierzon H."/>
            <person name="Deng C."/>
            <person name="Wang Y.Y."/>
            <person name="Barron L."/>
            <person name="Manako K."/>
            <person name="Bowen J."/>
            <person name="Foster T.M."/>
            <person name="Erridge Z.A."/>
            <person name="Tiffin H."/>
            <person name="Waite C.N."/>
            <person name="Davies K.M."/>
            <person name="Grierson E.P."/>
            <person name="Laing W.A."/>
            <person name="Kirk R."/>
            <person name="Chen X."/>
            <person name="Wood M."/>
            <person name="Montefiori M."/>
            <person name="Brummell D.A."/>
            <person name="Schwinn K.E."/>
            <person name="Catanach A."/>
            <person name="Fullerton C."/>
            <person name="Li D."/>
            <person name="Meiyalaghan S."/>
            <person name="Nieuwenhuizen N."/>
            <person name="Read N."/>
            <person name="Prakash R."/>
            <person name="Hunter D."/>
            <person name="Zhang H."/>
            <person name="McKenzie M."/>
            <person name="Knabel M."/>
            <person name="Harris A."/>
            <person name="Allan A.C."/>
            <person name="Gleave A."/>
            <person name="Chen A."/>
            <person name="Janssen B.J."/>
            <person name="Plunkett B."/>
            <person name="Ampomah-Dwamena C."/>
            <person name="Voogd C."/>
            <person name="Leif D."/>
            <person name="Lafferty D."/>
            <person name="Souleyre E.J.F."/>
            <person name="Varkonyi-Gasic E."/>
            <person name="Gambi F."/>
            <person name="Hanley J."/>
            <person name="Yao J.L."/>
            <person name="Cheung J."/>
            <person name="David K.M."/>
            <person name="Warren B."/>
            <person name="Marsh K."/>
            <person name="Snowden K.C."/>
            <person name="Lin-Wang K."/>
            <person name="Brian L."/>
            <person name="Martinez-Sanchez M."/>
            <person name="Wang M."/>
            <person name="Ileperuma N."/>
            <person name="Macnee N."/>
            <person name="Campin R."/>
            <person name="McAtee P."/>
            <person name="Drummond R.S.M."/>
            <person name="Espley R.V."/>
            <person name="Ireland H.S."/>
            <person name="Wu R."/>
            <person name="Atkinson R.G."/>
            <person name="Karunairetnam S."/>
            <person name="Bulley S."/>
            <person name="Chunkath S."/>
            <person name="Hanley Z."/>
            <person name="Storey R."/>
            <person name="Thrimawithana A.H."/>
            <person name="Thomson S."/>
            <person name="David C."/>
            <person name="Testolin R."/>
            <person name="Huang H."/>
            <person name="Hellens R.P."/>
            <person name="Schaffer R.J."/>
        </authorList>
    </citation>
    <scope>NUCLEOTIDE SEQUENCE [LARGE SCALE GENOMIC DNA]</scope>
    <source>
        <strain evidence="3">cv. Red5</strain>
    </source>
</reference>
<evidence type="ECO:0000313" key="3">
    <source>
        <dbReference type="Proteomes" id="UP000241394"/>
    </source>
</evidence>
<feature type="compositionally biased region" description="Basic residues" evidence="1">
    <location>
        <begin position="88"/>
        <end position="97"/>
    </location>
</feature>
<feature type="region of interest" description="Disordered" evidence="1">
    <location>
        <begin position="33"/>
        <end position="119"/>
    </location>
</feature>
<organism evidence="2 3">
    <name type="scientific">Actinidia chinensis var. chinensis</name>
    <name type="common">Chinese soft-hair kiwi</name>
    <dbReference type="NCBI Taxonomy" id="1590841"/>
    <lineage>
        <taxon>Eukaryota</taxon>
        <taxon>Viridiplantae</taxon>
        <taxon>Streptophyta</taxon>
        <taxon>Embryophyta</taxon>
        <taxon>Tracheophyta</taxon>
        <taxon>Spermatophyta</taxon>
        <taxon>Magnoliopsida</taxon>
        <taxon>eudicotyledons</taxon>
        <taxon>Gunneridae</taxon>
        <taxon>Pentapetalae</taxon>
        <taxon>asterids</taxon>
        <taxon>Ericales</taxon>
        <taxon>Actinidiaceae</taxon>
        <taxon>Actinidia</taxon>
    </lineage>
</organism>
<dbReference type="AlphaFoldDB" id="A0A2R6QDE2"/>
<protein>
    <submittedName>
        <fullName evidence="2">Uncharacterized protein</fullName>
    </submittedName>
</protein>
<dbReference type="STRING" id="1590841.A0A2R6QDE2"/>
<proteinExistence type="predicted"/>
<keyword evidence="3" id="KW-1185">Reference proteome</keyword>
<evidence type="ECO:0000313" key="2">
    <source>
        <dbReference type="EMBL" id="PSS06146.1"/>
    </source>
</evidence>
<reference evidence="2 3" key="1">
    <citation type="submission" date="2017-07" db="EMBL/GenBank/DDBJ databases">
        <title>An improved, manually edited Actinidia chinensis var. chinensis (kiwifruit) genome highlights the challenges associated with draft genomes and gene prediction in plants.</title>
        <authorList>
            <person name="Pilkington S."/>
            <person name="Crowhurst R."/>
            <person name="Hilario E."/>
            <person name="Nardozza S."/>
            <person name="Fraser L."/>
            <person name="Peng Y."/>
            <person name="Gunaseelan K."/>
            <person name="Simpson R."/>
            <person name="Tahir J."/>
            <person name="Deroles S."/>
            <person name="Templeton K."/>
            <person name="Luo Z."/>
            <person name="Davy M."/>
            <person name="Cheng C."/>
            <person name="Mcneilage M."/>
            <person name="Scaglione D."/>
            <person name="Liu Y."/>
            <person name="Zhang Q."/>
            <person name="Datson P."/>
            <person name="De Silva N."/>
            <person name="Gardiner S."/>
            <person name="Bassett H."/>
            <person name="Chagne D."/>
            <person name="Mccallum J."/>
            <person name="Dzierzon H."/>
            <person name="Deng C."/>
            <person name="Wang Y.-Y."/>
            <person name="Barron N."/>
            <person name="Manako K."/>
            <person name="Bowen J."/>
            <person name="Foster T."/>
            <person name="Erridge Z."/>
            <person name="Tiffin H."/>
            <person name="Waite C."/>
            <person name="Davies K."/>
            <person name="Grierson E."/>
            <person name="Laing W."/>
            <person name="Kirk R."/>
            <person name="Chen X."/>
            <person name="Wood M."/>
            <person name="Montefiori M."/>
            <person name="Brummell D."/>
            <person name="Schwinn K."/>
            <person name="Catanach A."/>
            <person name="Fullerton C."/>
            <person name="Li D."/>
            <person name="Meiyalaghan S."/>
            <person name="Nieuwenhuizen N."/>
            <person name="Read N."/>
            <person name="Prakash R."/>
            <person name="Hunter D."/>
            <person name="Zhang H."/>
            <person name="Mckenzie M."/>
            <person name="Knabel M."/>
            <person name="Harris A."/>
            <person name="Allan A."/>
            <person name="Chen A."/>
            <person name="Janssen B."/>
            <person name="Plunkett B."/>
            <person name="Dwamena C."/>
            <person name="Voogd C."/>
            <person name="Leif D."/>
            <person name="Lafferty D."/>
            <person name="Souleyre E."/>
            <person name="Varkonyi-Gasic E."/>
            <person name="Gambi F."/>
            <person name="Hanley J."/>
            <person name="Yao J.-L."/>
            <person name="Cheung J."/>
            <person name="David K."/>
            <person name="Warren B."/>
            <person name="Marsh K."/>
            <person name="Snowden K."/>
            <person name="Lin-Wang K."/>
            <person name="Brian L."/>
            <person name="Martinez-Sanchez M."/>
            <person name="Wang M."/>
            <person name="Ileperuma N."/>
            <person name="Macnee N."/>
            <person name="Campin R."/>
            <person name="Mcatee P."/>
            <person name="Drummond R."/>
            <person name="Espley R."/>
            <person name="Ireland H."/>
            <person name="Wu R."/>
            <person name="Atkinson R."/>
            <person name="Karunairetnam S."/>
            <person name="Bulley S."/>
            <person name="Chunkath S."/>
            <person name="Hanley Z."/>
            <person name="Storey R."/>
            <person name="Thrimawithana A."/>
            <person name="Thomson S."/>
            <person name="David C."/>
            <person name="Testolin R."/>
        </authorList>
    </citation>
    <scope>NUCLEOTIDE SEQUENCE [LARGE SCALE GENOMIC DNA]</scope>
    <source>
        <strain evidence="3">cv. Red5</strain>
        <tissue evidence="2">Young leaf</tissue>
    </source>
</reference>
<sequence length="166" mass="17993">MENMVPTLEAIKGGGGSIKVGTTGTISALMSRELESTKSSLQTPISSRNKSPSVSISPIVSKRPMQRISPDKASSSSNNKKSLENVRKTKHNNRKTHQIPMLDSDNISLDGTPSRDKPDKRAYIVEVVDLKCGNPDRTWAPITNRLKKLGFSKLSESSDQLSGSGN</sequence>
<accession>A0A2R6QDE2</accession>